<reference evidence="2 3" key="1">
    <citation type="submission" date="2016-10" db="EMBL/GenBank/DDBJ databases">
        <authorList>
            <person name="de Groot N.N."/>
        </authorList>
    </citation>
    <scope>NUCLEOTIDE SEQUENCE [LARGE SCALE GENOMIC DNA]</scope>
    <source>
        <strain evidence="2 3">DSM 17813</strain>
    </source>
</reference>
<dbReference type="RefSeq" id="WP_052446406.1">
    <property type="nucleotide sequence ID" value="NZ_FNGU01000007.1"/>
</dbReference>
<name>A0A1G9U4A7_9BACT</name>
<dbReference type="AlphaFoldDB" id="A0A1G9U4A7"/>
<dbReference type="InterPro" id="IPR005149">
    <property type="entry name" value="Tscrpt_reg_PadR_N"/>
</dbReference>
<dbReference type="InterPro" id="IPR052509">
    <property type="entry name" value="Metal_resp_DNA-bind_regulator"/>
</dbReference>
<dbReference type="Proteomes" id="UP000182146">
    <property type="component" value="Unassembled WGS sequence"/>
</dbReference>
<dbReference type="EMBL" id="FNGU01000007">
    <property type="protein sequence ID" value="SDM54514.1"/>
    <property type="molecule type" value="Genomic_DNA"/>
</dbReference>
<sequence length="135" mass="15176">MPRGSCHRHGPKQPCTCAMGNLYRFIEPVVLFLLREKQGSYGYELVGELQAHALTDTRIEKGALYRTLRALEDNGHVVSNWETTGAGPARRHYQLTSSGARHLEEWAEVLDNLARSMTHFVGEIRDRGRGGTERG</sequence>
<dbReference type="SUPFAM" id="SSF46785">
    <property type="entry name" value="Winged helix' DNA-binding domain"/>
    <property type="match status" value="1"/>
</dbReference>
<evidence type="ECO:0000313" key="3">
    <source>
        <dbReference type="Proteomes" id="UP000182146"/>
    </source>
</evidence>
<dbReference type="OrthoDB" id="1683430at2"/>
<evidence type="ECO:0000259" key="1">
    <source>
        <dbReference type="Pfam" id="PF03551"/>
    </source>
</evidence>
<evidence type="ECO:0000313" key="2">
    <source>
        <dbReference type="EMBL" id="SDM54514.1"/>
    </source>
</evidence>
<dbReference type="Gene3D" id="1.10.10.10">
    <property type="entry name" value="Winged helix-like DNA-binding domain superfamily/Winged helix DNA-binding domain"/>
    <property type="match status" value="1"/>
</dbReference>
<accession>A0A1G9U4A7</accession>
<feature type="domain" description="Transcription regulator PadR N-terminal" evidence="1">
    <location>
        <begin position="30"/>
        <end position="105"/>
    </location>
</feature>
<gene>
    <name evidence="2" type="ORF">SAMN05660860_02710</name>
</gene>
<dbReference type="InterPro" id="IPR036390">
    <property type="entry name" value="WH_DNA-bd_sf"/>
</dbReference>
<dbReference type="PANTHER" id="PTHR33169:SF14">
    <property type="entry name" value="TRANSCRIPTIONAL REGULATOR RV3488"/>
    <property type="match status" value="1"/>
</dbReference>
<dbReference type="InterPro" id="IPR036388">
    <property type="entry name" value="WH-like_DNA-bd_sf"/>
</dbReference>
<dbReference type="STRING" id="392333.SAMN05660860_02710"/>
<dbReference type="PANTHER" id="PTHR33169">
    <property type="entry name" value="PADR-FAMILY TRANSCRIPTIONAL REGULATOR"/>
    <property type="match status" value="1"/>
</dbReference>
<dbReference type="Pfam" id="PF03551">
    <property type="entry name" value="PadR"/>
    <property type="match status" value="1"/>
</dbReference>
<organism evidence="2 3">
    <name type="scientific">Geoalkalibacter ferrihydriticus</name>
    <dbReference type="NCBI Taxonomy" id="392333"/>
    <lineage>
        <taxon>Bacteria</taxon>
        <taxon>Pseudomonadati</taxon>
        <taxon>Thermodesulfobacteriota</taxon>
        <taxon>Desulfuromonadia</taxon>
        <taxon>Desulfuromonadales</taxon>
        <taxon>Geoalkalibacteraceae</taxon>
        <taxon>Geoalkalibacter</taxon>
    </lineage>
</organism>
<proteinExistence type="predicted"/>
<protein>
    <submittedName>
        <fullName evidence="2">Transcriptional regulator, PadR family</fullName>
    </submittedName>
</protein>